<comment type="caution">
    <text evidence="2">The sequence shown here is derived from an EMBL/GenBank/DDBJ whole genome shotgun (WGS) entry which is preliminary data.</text>
</comment>
<dbReference type="EMBL" id="BPLQ01009057">
    <property type="protein sequence ID" value="GIY41425.1"/>
    <property type="molecule type" value="Genomic_DNA"/>
</dbReference>
<gene>
    <name evidence="2" type="primary">AVEN_224674_1</name>
    <name evidence="2" type="ORF">CDAR_23351</name>
</gene>
<proteinExistence type="predicted"/>
<name>A0AAV4T5N2_9ARAC</name>
<evidence type="ECO:0000313" key="3">
    <source>
        <dbReference type="Proteomes" id="UP001054837"/>
    </source>
</evidence>
<reference evidence="2 3" key="1">
    <citation type="submission" date="2021-06" db="EMBL/GenBank/DDBJ databases">
        <title>Caerostris darwini draft genome.</title>
        <authorList>
            <person name="Kono N."/>
            <person name="Arakawa K."/>
        </authorList>
    </citation>
    <scope>NUCLEOTIDE SEQUENCE [LARGE SCALE GENOMIC DNA]</scope>
</reference>
<dbReference type="AlphaFoldDB" id="A0AAV4T5N2"/>
<dbReference type="Proteomes" id="UP001054837">
    <property type="component" value="Unassembled WGS sequence"/>
</dbReference>
<evidence type="ECO:0000313" key="2">
    <source>
        <dbReference type="EMBL" id="GIY41425.1"/>
    </source>
</evidence>
<sequence length="257" mass="29570">MIDNFYRTTKEASVHSEFEPQKIYFDKLHNRYSKPVEAKVNTDVRLAYRVETHVFLIKAYFIFGVRTVAANTSHIIQTSVAGMLFYRVTEEFYAKNVPEGSFFNEDQFMYEKFVLQPHSAYCVPSGTRYLTMTRQKTLFSLHVVAADAALPPELNLLSPTSTRKLNAVQMPINIYRVPERSISSRKKVKNEQKHPNIPIRRLTMSFLHLLPKINLPCQTKCVIISDRLPIVESKYGPPKEEPVKLQQSSAPDGSKKK</sequence>
<evidence type="ECO:0000256" key="1">
    <source>
        <dbReference type="SAM" id="MobiDB-lite"/>
    </source>
</evidence>
<accession>A0AAV4T5N2</accession>
<protein>
    <submittedName>
        <fullName evidence="2">Uncharacterized protein</fullName>
    </submittedName>
</protein>
<feature type="region of interest" description="Disordered" evidence="1">
    <location>
        <begin position="234"/>
        <end position="257"/>
    </location>
</feature>
<keyword evidence="3" id="KW-1185">Reference proteome</keyword>
<organism evidence="2 3">
    <name type="scientific">Caerostris darwini</name>
    <dbReference type="NCBI Taxonomy" id="1538125"/>
    <lineage>
        <taxon>Eukaryota</taxon>
        <taxon>Metazoa</taxon>
        <taxon>Ecdysozoa</taxon>
        <taxon>Arthropoda</taxon>
        <taxon>Chelicerata</taxon>
        <taxon>Arachnida</taxon>
        <taxon>Araneae</taxon>
        <taxon>Araneomorphae</taxon>
        <taxon>Entelegynae</taxon>
        <taxon>Araneoidea</taxon>
        <taxon>Araneidae</taxon>
        <taxon>Caerostris</taxon>
    </lineage>
</organism>